<reference evidence="1" key="1">
    <citation type="submission" date="2022-09" db="EMBL/GenBank/DDBJ databases">
        <title>Isolation and characterization of 3-chlorobenzoate degrading bacteria from soils in Shizuoka.</title>
        <authorList>
            <person name="Ifat A."/>
            <person name="Ogawa N."/>
            <person name="Kimbara K."/>
            <person name="Moriuchi R."/>
            <person name="Dohra H."/>
            <person name="Shintani M."/>
        </authorList>
    </citation>
    <scope>NUCLEOTIDE SEQUENCE</scope>
    <source>
        <strain evidence="1">19CS4-2</strain>
    </source>
</reference>
<accession>A0AA37IK79</accession>
<dbReference type="PANTHER" id="PTHR34319:SF6">
    <property type="entry name" value="MAJOR EXPORTED PROTEIN"/>
    <property type="match status" value="1"/>
</dbReference>
<sequence length="176" mass="19828">MRRTNGAKQPENKIMPMPCYLTLEGQNQGKIEGSIKVTGHEGKILVQAVDHTIEIPKSPQTGLPTGKRVHLPMTLTKEIDKSSPKLYQALTSGEQMKVVTLEFYRISPKGTEEKYYTVKLSNAILTNMTSWTPNALDPENRQMGHMEDVSFTYEKITWTFDPDGIEAEDSWLAPKS</sequence>
<dbReference type="Proteomes" id="UP001055111">
    <property type="component" value="Unassembled WGS sequence"/>
</dbReference>
<evidence type="ECO:0000313" key="2">
    <source>
        <dbReference type="Proteomes" id="UP001055111"/>
    </source>
</evidence>
<dbReference type="PANTHER" id="PTHR34319">
    <property type="entry name" value="MAJOR EXPORTED PROTEIN"/>
    <property type="match status" value="1"/>
</dbReference>
<comment type="caution">
    <text evidence="1">The sequence shown here is derived from an EMBL/GenBank/DDBJ whole genome shotgun (WGS) entry which is preliminary data.</text>
</comment>
<dbReference type="AlphaFoldDB" id="A0AA37IK79"/>
<dbReference type="InterPro" id="IPR036624">
    <property type="entry name" value="Hcp1-lik_sf"/>
</dbReference>
<dbReference type="EMBL" id="BPUS01000048">
    <property type="protein sequence ID" value="GJH30848.1"/>
    <property type="molecule type" value="Genomic_DNA"/>
</dbReference>
<evidence type="ECO:0000313" key="1">
    <source>
        <dbReference type="EMBL" id="GJH30848.1"/>
    </source>
</evidence>
<protein>
    <submittedName>
        <fullName evidence="1">Hcp family type VI secretion system effector</fullName>
    </submittedName>
</protein>
<name>A0AA37IK79_9BURK</name>
<dbReference type="SUPFAM" id="SSF141452">
    <property type="entry name" value="Hcp1-like"/>
    <property type="match status" value="1"/>
</dbReference>
<dbReference type="InterPro" id="IPR008514">
    <property type="entry name" value="T6SS_Hcp"/>
</dbReference>
<organism evidence="1 2">
    <name type="scientific">Caballeronia novacaledonica</name>
    <dbReference type="NCBI Taxonomy" id="1544861"/>
    <lineage>
        <taxon>Bacteria</taxon>
        <taxon>Pseudomonadati</taxon>
        <taxon>Pseudomonadota</taxon>
        <taxon>Betaproteobacteria</taxon>
        <taxon>Burkholderiales</taxon>
        <taxon>Burkholderiaceae</taxon>
        <taxon>Caballeronia</taxon>
    </lineage>
</organism>
<dbReference type="NCBIfam" id="TIGR03344">
    <property type="entry name" value="VI_effect_Hcp1"/>
    <property type="match status" value="1"/>
</dbReference>
<dbReference type="Gene3D" id="2.30.110.20">
    <property type="entry name" value="Hcp1-like"/>
    <property type="match status" value="1"/>
</dbReference>
<dbReference type="InterPro" id="IPR052947">
    <property type="entry name" value="T6SS_Hcp1_domain"/>
</dbReference>
<dbReference type="Pfam" id="PF05638">
    <property type="entry name" value="T6SS_HCP"/>
    <property type="match status" value="1"/>
</dbReference>
<proteinExistence type="predicted"/>
<gene>
    <name evidence="1" type="primary">hcp</name>
    <name evidence="1" type="ORF">CBA19CS42_40050</name>
</gene>